<dbReference type="InterPro" id="IPR040014">
    <property type="entry name" value="CIR1"/>
</dbReference>
<dbReference type="SMART" id="SM01083">
    <property type="entry name" value="Cir_N"/>
    <property type="match status" value="1"/>
</dbReference>
<comment type="caution">
    <text evidence="3">The sequence shown here is derived from an EMBL/GenBank/DDBJ whole genome shotgun (WGS) entry which is preliminary data.</text>
</comment>
<gene>
    <name evidence="3" type="ORF">EG68_10442</name>
</gene>
<dbReference type="Pfam" id="PF10197">
    <property type="entry name" value="Cir_N"/>
    <property type="match status" value="1"/>
</dbReference>
<evidence type="ECO:0000259" key="2">
    <source>
        <dbReference type="SMART" id="SM01083"/>
    </source>
</evidence>
<protein>
    <recommendedName>
        <fullName evidence="2">CBF1-interacting co-repressor CIR N-terminal domain-containing protein</fullName>
    </recommendedName>
</protein>
<evidence type="ECO:0000313" key="4">
    <source>
        <dbReference type="Proteomes" id="UP000822476"/>
    </source>
</evidence>
<dbReference type="Proteomes" id="UP000822476">
    <property type="component" value="Unassembled WGS sequence"/>
</dbReference>
<feature type="domain" description="CBF1-interacting co-repressor CIR N-terminal" evidence="2">
    <location>
        <begin position="13"/>
        <end position="49"/>
    </location>
</feature>
<dbReference type="AlphaFoldDB" id="A0A8S9YEX6"/>
<name>A0A8S9YEX6_9TREM</name>
<reference evidence="3" key="1">
    <citation type="submission" date="2019-07" db="EMBL/GenBank/DDBJ databases">
        <title>Annotation for the trematode Paragonimus miyazaki's.</title>
        <authorList>
            <person name="Choi Y.-J."/>
        </authorList>
    </citation>
    <scope>NUCLEOTIDE SEQUENCE</scope>
    <source>
        <strain evidence="3">Japan</strain>
    </source>
</reference>
<dbReference type="PANTHER" id="PTHR13151:SF2">
    <property type="entry name" value="COREPRESSOR INTERACTING WITH RBPJ 1"/>
    <property type="match status" value="1"/>
</dbReference>
<dbReference type="GO" id="GO:0005634">
    <property type="term" value="C:nucleus"/>
    <property type="evidence" value="ECO:0007669"/>
    <property type="project" value="TreeGrafter"/>
</dbReference>
<evidence type="ECO:0000313" key="3">
    <source>
        <dbReference type="EMBL" id="KAF7239011.1"/>
    </source>
</evidence>
<dbReference type="OrthoDB" id="6253837at2759"/>
<dbReference type="PANTHER" id="PTHR13151">
    <property type="entry name" value="CBF1 INTERACTING COREPRESSOR CIR"/>
    <property type="match status" value="1"/>
</dbReference>
<organism evidence="3 4">
    <name type="scientific">Paragonimus skrjabini miyazakii</name>
    <dbReference type="NCBI Taxonomy" id="59628"/>
    <lineage>
        <taxon>Eukaryota</taxon>
        <taxon>Metazoa</taxon>
        <taxon>Spiralia</taxon>
        <taxon>Lophotrochozoa</taxon>
        <taxon>Platyhelminthes</taxon>
        <taxon>Trematoda</taxon>
        <taxon>Digenea</taxon>
        <taxon>Plagiorchiida</taxon>
        <taxon>Troglotremata</taxon>
        <taxon>Troglotrematidae</taxon>
        <taxon>Paragonimus</taxon>
    </lineage>
</organism>
<proteinExistence type="predicted"/>
<dbReference type="InterPro" id="IPR019339">
    <property type="entry name" value="CIR_N_dom"/>
</dbReference>
<feature type="compositionally biased region" description="Basic residues" evidence="1">
    <location>
        <begin position="231"/>
        <end position="247"/>
    </location>
</feature>
<evidence type="ECO:0000256" key="1">
    <source>
        <dbReference type="SAM" id="MobiDB-lite"/>
    </source>
</evidence>
<dbReference type="GO" id="GO:0003714">
    <property type="term" value="F:transcription corepressor activity"/>
    <property type="evidence" value="ECO:0007669"/>
    <property type="project" value="InterPro"/>
</dbReference>
<accession>A0A8S9YEX6</accession>
<sequence length="247" mass="29383">MGKGYNNYMCKKFFHPTNFENIKRKWMAEQAHEYDTKKEDEKLNQYRREQETLENRVLLGDEKAKLGLAWMYDQPVLMEKEKDDKEVKFEWQRKYNAPRESYCKNSSDIVDQPFAIEVRNVRCMRCRQWGHLNTDRICPLFGQSFTNEPSITDSITLDHVQKGLQKEGLMLKRGTELDRYTNILSKAKQAVKGASKTNIEEEDSLAMEFLQNLSERQREKLLKKLSNIPNVKKRKDSSKRHKHSRRK</sequence>
<dbReference type="EMBL" id="JTDE01007466">
    <property type="protein sequence ID" value="KAF7239011.1"/>
    <property type="molecule type" value="Genomic_DNA"/>
</dbReference>
<keyword evidence="4" id="KW-1185">Reference proteome</keyword>
<feature type="region of interest" description="Disordered" evidence="1">
    <location>
        <begin position="222"/>
        <end position="247"/>
    </location>
</feature>